<comment type="subcellular location">
    <subcellularLocation>
        <location evidence="1">Membrane</location>
        <topology evidence="1">Single-pass membrane protein</topology>
    </subcellularLocation>
</comment>
<evidence type="ECO:0000313" key="11">
    <source>
        <dbReference type="EMBL" id="JAV64978.1"/>
    </source>
</evidence>
<dbReference type="PANTHER" id="PTHR10075:SF100">
    <property type="entry name" value="FASCICLIN-2"/>
    <property type="match status" value="1"/>
</dbReference>
<proteinExistence type="predicted"/>
<evidence type="ECO:0000256" key="5">
    <source>
        <dbReference type="ARBA" id="ARBA00022889"/>
    </source>
</evidence>
<keyword evidence="5" id="KW-0130">Cell adhesion</keyword>
<evidence type="ECO:0000256" key="6">
    <source>
        <dbReference type="ARBA" id="ARBA00022989"/>
    </source>
</evidence>
<sequence>MPFNFGDETMNDGDTVSAQCTVTKGDLPITILWYLNGKPVNEYGSVFTSYMGKRINNLAIDSVQANHVGSYTCSATNLAGSTNFSTYLNINGTFFYRHVCP</sequence>
<keyword evidence="9" id="KW-0393">Immunoglobulin domain</keyword>
<keyword evidence="4" id="KW-0677">Repeat</keyword>
<dbReference type="PROSITE" id="PS50835">
    <property type="entry name" value="IG_LIKE"/>
    <property type="match status" value="1"/>
</dbReference>
<dbReference type="InterPro" id="IPR036179">
    <property type="entry name" value="Ig-like_dom_sf"/>
</dbReference>
<dbReference type="Pfam" id="PF13927">
    <property type="entry name" value="Ig_3"/>
    <property type="match status" value="1"/>
</dbReference>
<dbReference type="AlphaFoldDB" id="A0A1Y1KWP0"/>
<dbReference type="GO" id="GO:0070593">
    <property type="term" value="P:dendrite self-avoidance"/>
    <property type="evidence" value="ECO:0007669"/>
    <property type="project" value="TreeGrafter"/>
</dbReference>
<name>A0A1Y1KWP0_PHOPY</name>
<dbReference type="GO" id="GO:0007411">
    <property type="term" value="P:axon guidance"/>
    <property type="evidence" value="ECO:0007669"/>
    <property type="project" value="TreeGrafter"/>
</dbReference>
<keyword evidence="3" id="KW-0732">Signal</keyword>
<dbReference type="InterPro" id="IPR007110">
    <property type="entry name" value="Ig-like_dom"/>
</dbReference>
<dbReference type="GO" id="GO:0007156">
    <property type="term" value="P:homophilic cell adhesion via plasma membrane adhesion molecules"/>
    <property type="evidence" value="ECO:0007669"/>
    <property type="project" value="TreeGrafter"/>
</dbReference>
<dbReference type="SMART" id="SM00408">
    <property type="entry name" value="IGc2"/>
    <property type="match status" value="1"/>
</dbReference>
<dbReference type="Gene3D" id="2.60.40.10">
    <property type="entry name" value="Immunoglobulins"/>
    <property type="match status" value="1"/>
</dbReference>
<dbReference type="EMBL" id="GEZM01073593">
    <property type="protein sequence ID" value="JAV64978.1"/>
    <property type="molecule type" value="Transcribed_RNA"/>
</dbReference>
<protein>
    <recommendedName>
        <fullName evidence="10">Ig-like domain-containing protein</fullName>
    </recommendedName>
</protein>
<evidence type="ECO:0000259" key="10">
    <source>
        <dbReference type="PROSITE" id="PS50835"/>
    </source>
</evidence>
<dbReference type="PANTHER" id="PTHR10075">
    <property type="entry name" value="BASIGIN RELATED"/>
    <property type="match status" value="1"/>
</dbReference>
<dbReference type="GO" id="GO:0030424">
    <property type="term" value="C:axon"/>
    <property type="evidence" value="ECO:0007669"/>
    <property type="project" value="TreeGrafter"/>
</dbReference>
<evidence type="ECO:0000256" key="4">
    <source>
        <dbReference type="ARBA" id="ARBA00022737"/>
    </source>
</evidence>
<dbReference type="InterPro" id="IPR003599">
    <property type="entry name" value="Ig_sub"/>
</dbReference>
<dbReference type="FunFam" id="2.60.40.10:FF:000017">
    <property type="entry name" value="Down syndrome cell adhesion molecule b"/>
    <property type="match status" value="1"/>
</dbReference>
<dbReference type="SMART" id="SM00409">
    <property type="entry name" value="IG"/>
    <property type="match status" value="1"/>
</dbReference>
<dbReference type="InterPro" id="IPR003598">
    <property type="entry name" value="Ig_sub2"/>
</dbReference>
<keyword evidence="7" id="KW-0472">Membrane</keyword>
<feature type="domain" description="Ig-like" evidence="10">
    <location>
        <begin position="1"/>
        <end position="91"/>
    </location>
</feature>
<evidence type="ECO:0000256" key="1">
    <source>
        <dbReference type="ARBA" id="ARBA00004167"/>
    </source>
</evidence>
<evidence type="ECO:0000256" key="2">
    <source>
        <dbReference type="ARBA" id="ARBA00022692"/>
    </source>
</evidence>
<evidence type="ECO:0000256" key="8">
    <source>
        <dbReference type="ARBA" id="ARBA00023157"/>
    </source>
</evidence>
<dbReference type="GO" id="GO:0005886">
    <property type="term" value="C:plasma membrane"/>
    <property type="evidence" value="ECO:0007669"/>
    <property type="project" value="TreeGrafter"/>
</dbReference>
<dbReference type="SUPFAM" id="SSF48726">
    <property type="entry name" value="Immunoglobulin"/>
    <property type="match status" value="1"/>
</dbReference>
<reference evidence="11" key="1">
    <citation type="journal article" date="2016" name="Sci. Rep.">
        <title>Molecular characterization of firefly nuptial gifts: a multi-omics approach sheds light on postcopulatory sexual selection.</title>
        <authorList>
            <person name="Al-Wathiqui N."/>
            <person name="Fallon T.R."/>
            <person name="South A."/>
            <person name="Weng J.K."/>
            <person name="Lewis S.M."/>
        </authorList>
    </citation>
    <scope>NUCLEOTIDE SEQUENCE</scope>
</reference>
<dbReference type="InterPro" id="IPR013783">
    <property type="entry name" value="Ig-like_fold"/>
</dbReference>
<keyword evidence="8" id="KW-1015">Disulfide bond</keyword>
<accession>A0A1Y1KWP0</accession>
<evidence type="ECO:0000256" key="3">
    <source>
        <dbReference type="ARBA" id="ARBA00022729"/>
    </source>
</evidence>
<organism evidence="11">
    <name type="scientific">Photinus pyralis</name>
    <name type="common">Common eastern firefly</name>
    <name type="synonym">Lampyris pyralis</name>
    <dbReference type="NCBI Taxonomy" id="7054"/>
    <lineage>
        <taxon>Eukaryota</taxon>
        <taxon>Metazoa</taxon>
        <taxon>Ecdysozoa</taxon>
        <taxon>Arthropoda</taxon>
        <taxon>Hexapoda</taxon>
        <taxon>Insecta</taxon>
        <taxon>Pterygota</taxon>
        <taxon>Neoptera</taxon>
        <taxon>Endopterygota</taxon>
        <taxon>Coleoptera</taxon>
        <taxon>Polyphaga</taxon>
        <taxon>Elateriformia</taxon>
        <taxon>Elateroidea</taxon>
        <taxon>Lampyridae</taxon>
        <taxon>Lampyrinae</taxon>
        <taxon>Photinus</taxon>
    </lineage>
</organism>
<evidence type="ECO:0000256" key="9">
    <source>
        <dbReference type="ARBA" id="ARBA00023319"/>
    </source>
</evidence>
<evidence type="ECO:0000256" key="7">
    <source>
        <dbReference type="ARBA" id="ARBA00023136"/>
    </source>
</evidence>
<dbReference type="GO" id="GO:0098632">
    <property type="term" value="F:cell-cell adhesion mediator activity"/>
    <property type="evidence" value="ECO:0007669"/>
    <property type="project" value="TreeGrafter"/>
</dbReference>
<keyword evidence="2" id="KW-0812">Transmembrane</keyword>
<keyword evidence="6" id="KW-1133">Transmembrane helix</keyword>